<dbReference type="HOGENOM" id="CLU_000288_34_23_1"/>
<dbReference type="EMBL" id="JOWA01000077">
    <property type="protein sequence ID" value="KEZ45426.1"/>
    <property type="molecule type" value="Genomic_DNA"/>
</dbReference>
<dbReference type="InterPro" id="IPR002110">
    <property type="entry name" value="Ankyrin_rpt"/>
</dbReference>
<evidence type="ECO:0000259" key="4">
    <source>
        <dbReference type="Pfam" id="PF22939"/>
    </source>
</evidence>
<accession>A0A084GDL4</accession>
<dbReference type="PANTHER" id="PTHR24171:SF10">
    <property type="entry name" value="ANKYRIN REPEAT DOMAIN-CONTAINING PROTEIN 29-LIKE"/>
    <property type="match status" value="1"/>
</dbReference>
<dbReference type="PANTHER" id="PTHR24171">
    <property type="entry name" value="ANKYRIN REPEAT DOMAIN-CONTAINING PROTEIN 39-RELATED"/>
    <property type="match status" value="1"/>
</dbReference>
<dbReference type="GeneID" id="27720797"/>
<evidence type="ECO:0000259" key="5">
    <source>
        <dbReference type="Pfam" id="PF24883"/>
    </source>
</evidence>
<dbReference type="RefSeq" id="XP_016645225.1">
    <property type="nucleotide sequence ID" value="XM_016784928.1"/>
</dbReference>
<feature type="repeat" description="ANK" evidence="3">
    <location>
        <begin position="677"/>
        <end position="709"/>
    </location>
</feature>
<dbReference type="InterPro" id="IPR036770">
    <property type="entry name" value="Ankyrin_rpt-contain_sf"/>
</dbReference>
<dbReference type="Proteomes" id="UP000028545">
    <property type="component" value="Unassembled WGS sequence"/>
</dbReference>
<dbReference type="Gene3D" id="3.40.50.300">
    <property type="entry name" value="P-loop containing nucleotide triphosphate hydrolases"/>
    <property type="match status" value="1"/>
</dbReference>
<organism evidence="6 7">
    <name type="scientific">Pseudallescheria apiosperma</name>
    <name type="common">Scedosporium apiospermum</name>
    <dbReference type="NCBI Taxonomy" id="563466"/>
    <lineage>
        <taxon>Eukaryota</taxon>
        <taxon>Fungi</taxon>
        <taxon>Dikarya</taxon>
        <taxon>Ascomycota</taxon>
        <taxon>Pezizomycotina</taxon>
        <taxon>Sordariomycetes</taxon>
        <taxon>Hypocreomycetidae</taxon>
        <taxon>Microascales</taxon>
        <taxon>Microascaceae</taxon>
        <taxon>Scedosporium</taxon>
    </lineage>
</organism>
<evidence type="ECO:0000313" key="7">
    <source>
        <dbReference type="Proteomes" id="UP000028545"/>
    </source>
</evidence>
<dbReference type="Pfam" id="PF24883">
    <property type="entry name" value="NPHP3_N"/>
    <property type="match status" value="1"/>
</dbReference>
<dbReference type="SUPFAM" id="SSF48403">
    <property type="entry name" value="Ankyrin repeat"/>
    <property type="match status" value="1"/>
</dbReference>
<dbReference type="KEGG" id="sapo:SAPIO_CDS1725"/>
<feature type="repeat" description="ANK" evidence="3">
    <location>
        <begin position="743"/>
        <end position="775"/>
    </location>
</feature>
<evidence type="ECO:0000256" key="3">
    <source>
        <dbReference type="PROSITE-ProRule" id="PRU00023"/>
    </source>
</evidence>
<feature type="domain" description="GPI inositol-deacylase winged helix" evidence="4">
    <location>
        <begin position="468"/>
        <end position="543"/>
    </location>
</feature>
<dbReference type="VEuPathDB" id="FungiDB:SAPIO_CDS1725"/>
<proteinExistence type="predicted"/>
<dbReference type="OMA" id="QWINNEN"/>
<dbReference type="InterPro" id="IPR054471">
    <property type="entry name" value="GPIID_WHD"/>
</dbReference>
<dbReference type="PRINTS" id="PR01415">
    <property type="entry name" value="ANKYRIN"/>
</dbReference>
<feature type="repeat" description="ANK" evidence="3">
    <location>
        <begin position="809"/>
        <end position="841"/>
    </location>
</feature>
<sequence>MSFGFSIGDFLAVYDRADKVRRAFAGAPSQFKNISDENLSIAIQDIDVALCEFELEDQQRTELQKLATSCDQVLIDLVKTLSKYSELESSHGSFVSKGKRVWKRLKWEPDDIGELRHRITSNVTLLNNFHGRITNQITLEIRKGVDRLNMEQDNEEKRRILDWITPVKYSTQHNDHIKERQEGTGQWLLESSEFKSWLQGDRKTLFCPGIPGAGKTILAAAVVDHLLDQYRADQSVGIAYIYCNFKWTEKQKLDDLFSSLLRQLAEGQSLVPDSVKELYRRYKAEQRCPPTQELLKVLHNVASLYPRVFILVDALDECQISGGCRNAFIKELIHLQASTGVNLFMTSRFLPEITGKFDREGWLEIRATKADVERYLEHHIRKSSHTIQEMEEEIKRTISDTVDGMFLLARIYLELLTSEVMPKKIRSMLRRFRRTPTGSGEEQRRGILHRAYEDTMERIKQQEPSRWELAKQTLMWITCAMEPLRKVELQHAITVEEGDSELDKRDLVQIDDIIAVCAGLVTIDEESDIIRLVHFTMQEYFESTHDQWFPSAQEEITTLCVTYLSFDKFKCGACKEASDIDSRLDDNALYSYAARNWGHHARWTWKPPTERILDFLKERGQVEASIQALFFITRPTSPRNYPERFTALHVVAYFGIHKGVQYLLDRHDADIDLGDGDGLTPLSWAAMNGHQSMVRLLLENGANIESRDNNGYTPLALAAEQGQEGAIKLLLKSGANIESKDNNGRTPLSIAAFMGEEAVVKLLLENGANIESRDKKGRTPLSIAAFIGEEAAVRLLLENGANIESRDNKGRAPLSIAAFMGEEAVVKLLLENGANIESKDNNGKTVLSWANESNERHILELLLEKRPEANSKNAIHKRTPLD</sequence>
<feature type="repeat" description="ANK" evidence="3">
    <location>
        <begin position="776"/>
        <end position="808"/>
    </location>
</feature>
<dbReference type="InterPro" id="IPR056884">
    <property type="entry name" value="NPHP3-like_N"/>
</dbReference>
<keyword evidence="2 3" id="KW-0040">ANK repeat</keyword>
<name>A0A084GDL4_PSEDA</name>
<dbReference type="Pfam" id="PF22939">
    <property type="entry name" value="WHD_GPIID"/>
    <property type="match status" value="1"/>
</dbReference>
<dbReference type="Gene3D" id="1.25.40.20">
    <property type="entry name" value="Ankyrin repeat-containing domain"/>
    <property type="match status" value="3"/>
</dbReference>
<dbReference type="OrthoDB" id="1577640at2759"/>
<protein>
    <submittedName>
        <fullName evidence="6">Putative nacht and ankyrin domain protein</fullName>
    </submittedName>
</protein>
<evidence type="ECO:0000256" key="1">
    <source>
        <dbReference type="ARBA" id="ARBA00022737"/>
    </source>
</evidence>
<evidence type="ECO:0000256" key="2">
    <source>
        <dbReference type="ARBA" id="ARBA00023043"/>
    </source>
</evidence>
<dbReference type="PROSITE" id="PS50088">
    <property type="entry name" value="ANK_REPEAT"/>
    <property type="match status" value="5"/>
</dbReference>
<reference evidence="6 7" key="1">
    <citation type="journal article" date="2014" name="Genome Announc.">
        <title>Draft genome sequence of the pathogenic fungus Scedosporium apiospermum.</title>
        <authorList>
            <person name="Vandeputte P."/>
            <person name="Ghamrawi S."/>
            <person name="Rechenmann M."/>
            <person name="Iltis A."/>
            <person name="Giraud S."/>
            <person name="Fleury M."/>
            <person name="Thornton C."/>
            <person name="Delhaes L."/>
            <person name="Meyer W."/>
            <person name="Papon N."/>
            <person name="Bouchara J.P."/>
        </authorList>
    </citation>
    <scope>NUCLEOTIDE SEQUENCE [LARGE SCALE GENOMIC DNA]</scope>
    <source>
        <strain evidence="6 7">IHEM 14462</strain>
    </source>
</reference>
<evidence type="ECO:0000313" key="6">
    <source>
        <dbReference type="EMBL" id="KEZ45426.1"/>
    </source>
</evidence>
<keyword evidence="1" id="KW-0677">Repeat</keyword>
<dbReference type="SMART" id="SM00248">
    <property type="entry name" value="ANK"/>
    <property type="match status" value="7"/>
</dbReference>
<dbReference type="SUPFAM" id="SSF52540">
    <property type="entry name" value="P-loop containing nucleoside triphosphate hydrolases"/>
    <property type="match status" value="1"/>
</dbReference>
<comment type="caution">
    <text evidence="6">The sequence shown here is derived from an EMBL/GenBank/DDBJ whole genome shotgun (WGS) entry which is preliminary data.</text>
</comment>
<feature type="domain" description="Nephrocystin 3-like N-terminal" evidence="5">
    <location>
        <begin position="183"/>
        <end position="348"/>
    </location>
</feature>
<dbReference type="PROSITE" id="PS50297">
    <property type="entry name" value="ANK_REP_REGION"/>
    <property type="match status" value="5"/>
</dbReference>
<keyword evidence="7" id="KW-1185">Reference proteome</keyword>
<feature type="repeat" description="ANK" evidence="3">
    <location>
        <begin position="710"/>
        <end position="742"/>
    </location>
</feature>
<gene>
    <name evidence="6" type="ORF">SAPIO_CDS1725</name>
</gene>
<dbReference type="Pfam" id="PF12796">
    <property type="entry name" value="Ank_2"/>
    <property type="match status" value="2"/>
</dbReference>
<dbReference type="AlphaFoldDB" id="A0A084GDL4"/>
<dbReference type="InterPro" id="IPR027417">
    <property type="entry name" value="P-loop_NTPase"/>
</dbReference>